<name>A0A2C6B1W6_FUSNP</name>
<evidence type="ECO:0000256" key="1">
    <source>
        <dbReference type="SAM" id="SignalP"/>
    </source>
</evidence>
<organism evidence="2 3">
    <name type="scientific">Fusobacterium nucleatum subsp. polymorphum</name>
    <name type="common">Fusobacterium polymorphum</name>
    <dbReference type="NCBI Taxonomy" id="76857"/>
    <lineage>
        <taxon>Bacteria</taxon>
        <taxon>Fusobacteriati</taxon>
        <taxon>Fusobacteriota</taxon>
        <taxon>Fusobacteriia</taxon>
        <taxon>Fusobacteriales</taxon>
        <taxon>Fusobacteriaceae</taxon>
        <taxon>Fusobacterium</taxon>
    </lineage>
</organism>
<evidence type="ECO:0000313" key="2">
    <source>
        <dbReference type="EMBL" id="PHH97851.1"/>
    </source>
</evidence>
<sequence length="249" mass="28908">MKKRFLILLLFIICSFNLLAINFPEKANKVEEFIPKGWKSIIIKKGDLNKDKIDDVVLVIQKTDSKNFRKAESPFYMPIDNANFNPIIMLVLFKDKDKNFQYKLVAKNEDGFIVPEGKSHEEVLQILEDSNPISIKNNTLKIRTYFQAIRAVDSTEYIFRYQNNRFELIGLEAKSYGTSGSYIEDSIYSINFSTKKLEKYILMEDMTSGKTVKEEKVVESIDIEHKYILDAMTEATASEILDKYVYKSN</sequence>
<evidence type="ECO:0000313" key="3">
    <source>
        <dbReference type="Proteomes" id="UP000225199"/>
    </source>
</evidence>
<protein>
    <submittedName>
        <fullName evidence="2">Uncharacterized protein</fullName>
    </submittedName>
</protein>
<proteinExistence type="predicted"/>
<dbReference type="RefSeq" id="WP_098979564.1">
    <property type="nucleotide sequence ID" value="NZ_NIRJ01000001.1"/>
</dbReference>
<reference evidence="2 3" key="1">
    <citation type="submission" date="2017-06" db="EMBL/GenBank/DDBJ databases">
        <title>Draft genome sequence of Fusobacterium nucleatum subsp. polymorphum KCOM 1002 (=ChDC F175).</title>
        <authorList>
            <person name="Kook J.-K."/>
            <person name="Park S.-N."/>
            <person name="Lim Y.K."/>
            <person name="Roh H."/>
        </authorList>
    </citation>
    <scope>NUCLEOTIDE SEQUENCE [LARGE SCALE GENOMIC DNA]</scope>
    <source>
        <strain evidence="3">KCOM 1002 (ChDC F175)</strain>
    </source>
</reference>
<keyword evidence="1" id="KW-0732">Signal</keyword>
<feature type="signal peptide" evidence="1">
    <location>
        <begin position="1"/>
        <end position="20"/>
    </location>
</feature>
<feature type="chain" id="PRO_5012564391" evidence="1">
    <location>
        <begin position="21"/>
        <end position="249"/>
    </location>
</feature>
<dbReference type="AlphaFoldDB" id="A0A2C6B1W6"/>
<gene>
    <name evidence="2" type="ORF">CA840_11470</name>
</gene>
<dbReference type="EMBL" id="NIRJ01000001">
    <property type="protein sequence ID" value="PHH97851.1"/>
    <property type="molecule type" value="Genomic_DNA"/>
</dbReference>
<dbReference type="Proteomes" id="UP000225199">
    <property type="component" value="Unassembled WGS sequence"/>
</dbReference>
<accession>A0A2C6B1W6</accession>
<comment type="caution">
    <text evidence="2">The sequence shown here is derived from an EMBL/GenBank/DDBJ whole genome shotgun (WGS) entry which is preliminary data.</text>
</comment>